<name>A0A9X1SA40_9MICC</name>
<dbReference type="Proteomes" id="UP000829758">
    <property type="component" value="Chromosome"/>
</dbReference>
<accession>A0A9X1SA40</accession>
<feature type="transmembrane region" description="Helical" evidence="2">
    <location>
        <begin position="7"/>
        <end position="24"/>
    </location>
</feature>
<sequence length="435" mass="44824">MRRYTAVLPYAIWLLVLISLVPWRKGVYYDGGADPVVVSKAVLQIGALLLAVSWAGMRAGRLHALGARTFLLMGLFLALGTVGSLQAGSVPASTVLSVRMILLVATVGFVMKAAGGPKALGTLLVSMGLVGLLIGATGIGLAISGERLRGTVPEVPPNVIALLCGASALGALHRLARGKSSPAMAAATAALVVAVAATGSRTGIMAGLLAFIVNLLYIRRPSPRLMGTLLTAIPALFAVVAFTPVLTGLLLRSGGGSISTLNSRTIAWQAVLSMPADRWERWIGSGLDVKTVSVAGQYWESQVLDSSWVSALAQAGLLGTAVLGILAVATLIGAFRRGGPDAGLVPAMLIFILVRSFLENGLTEASPALTLFVVLALMVEPAALAGTPPRTNAFRPAPLRGEFSRRQTGTASAKSYGALAHPTGFAAGQRTKAPR</sequence>
<keyword evidence="2" id="KW-0472">Membrane</keyword>
<evidence type="ECO:0000256" key="2">
    <source>
        <dbReference type="SAM" id="Phobius"/>
    </source>
</evidence>
<dbReference type="PANTHER" id="PTHR37422">
    <property type="entry name" value="TEICHURONIC ACID BIOSYNTHESIS PROTEIN TUAE"/>
    <property type="match status" value="1"/>
</dbReference>
<evidence type="ECO:0000313" key="6">
    <source>
        <dbReference type="Proteomes" id="UP001155145"/>
    </source>
</evidence>
<dbReference type="RefSeq" id="WP_227928921.1">
    <property type="nucleotide sequence ID" value="NZ_CP094984.1"/>
</dbReference>
<dbReference type="EMBL" id="CP094984">
    <property type="protein sequence ID" value="UON93016.1"/>
    <property type="molecule type" value="Genomic_DNA"/>
</dbReference>
<evidence type="ECO:0000313" key="4">
    <source>
        <dbReference type="EMBL" id="UON93016.1"/>
    </source>
</evidence>
<evidence type="ECO:0000313" key="3">
    <source>
        <dbReference type="EMBL" id="MCC3272967.1"/>
    </source>
</evidence>
<protein>
    <submittedName>
        <fullName evidence="3">O-antigen ligase family protein</fullName>
    </submittedName>
</protein>
<dbReference type="PANTHER" id="PTHR37422:SF13">
    <property type="entry name" value="LIPOPOLYSACCHARIDE BIOSYNTHESIS PROTEIN PA4999-RELATED"/>
    <property type="match status" value="1"/>
</dbReference>
<feature type="transmembrane region" description="Helical" evidence="2">
    <location>
        <begin position="230"/>
        <end position="251"/>
    </location>
</feature>
<feature type="transmembrane region" description="Helical" evidence="2">
    <location>
        <begin position="123"/>
        <end position="143"/>
    </location>
</feature>
<organism evidence="3 6">
    <name type="scientific">Arthrobacter zhangbolii</name>
    <dbReference type="NCBI Taxonomy" id="2886936"/>
    <lineage>
        <taxon>Bacteria</taxon>
        <taxon>Bacillati</taxon>
        <taxon>Actinomycetota</taxon>
        <taxon>Actinomycetes</taxon>
        <taxon>Micrococcales</taxon>
        <taxon>Micrococcaceae</taxon>
        <taxon>Arthrobacter</taxon>
    </lineage>
</organism>
<dbReference type="Proteomes" id="UP001155145">
    <property type="component" value="Unassembled WGS sequence"/>
</dbReference>
<keyword evidence="3" id="KW-0436">Ligase</keyword>
<dbReference type="InterPro" id="IPR051533">
    <property type="entry name" value="WaaL-like"/>
</dbReference>
<gene>
    <name evidence="3" type="ORF">LJ755_09540</name>
    <name evidence="4" type="ORF">MUK71_05165</name>
</gene>
<dbReference type="AlphaFoldDB" id="A0A9X1SA40"/>
<evidence type="ECO:0000256" key="1">
    <source>
        <dbReference type="SAM" id="MobiDB-lite"/>
    </source>
</evidence>
<feature type="transmembrane region" description="Helical" evidence="2">
    <location>
        <begin position="69"/>
        <end position="87"/>
    </location>
</feature>
<reference evidence="3" key="1">
    <citation type="submission" date="2021-10" db="EMBL/GenBank/DDBJ databases">
        <title>Novel species in genus Arthrobacter.</title>
        <authorList>
            <person name="Liu Y."/>
        </authorList>
    </citation>
    <scope>NUCLEOTIDE SEQUENCE</scope>
    <source>
        <strain evidence="3">Zg-Y462</strain>
        <strain evidence="5">zg-Y462</strain>
    </source>
</reference>
<feature type="transmembrane region" description="Helical" evidence="2">
    <location>
        <begin position="364"/>
        <end position="385"/>
    </location>
</feature>
<feature type="transmembrane region" description="Helical" evidence="2">
    <location>
        <begin position="36"/>
        <end position="57"/>
    </location>
</feature>
<evidence type="ECO:0000313" key="5">
    <source>
        <dbReference type="Proteomes" id="UP000829758"/>
    </source>
</evidence>
<feature type="transmembrane region" description="Helical" evidence="2">
    <location>
        <begin position="93"/>
        <end position="111"/>
    </location>
</feature>
<feature type="transmembrane region" description="Helical" evidence="2">
    <location>
        <begin position="311"/>
        <end position="335"/>
    </location>
</feature>
<feature type="transmembrane region" description="Helical" evidence="2">
    <location>
        <begin position="203"/>
        <end position="218"/>
    </location>
</feature>
<keyword evidence="5" id="KW-1185">Reference proteome</keyword>
<dbReference type="EMBL" id="JAJFZT010000006">
    <property type="protein sequence ID" value="MCC3272967.1"/>
    <property type="molecule type" value="Genomic_DNA"/>
</dbReference>
<proteinExistence type="predicted"/>
<feature type="transmembrane region" description="Helical" evidence="2">
    <location>
        <begin position="342"/>
        <end position="358"/>
    </location>
</feature>
<dbReference type="GO" id="GO:0016874">
    <property type="term" value="F:ligase activity"/>
    <property type="evidence" value="ECO:0007669"/>
    <property type="project" value="UniProtKB-KW"/>
</dbReference>
<keyword evidence="2" id="KW-0812">Transmembrane</keyword>
<feature type="region of interest" description="Disordered" evidence="1">
    <location>
        <begin position="406"/>
        <end position="435"/>
    </location>
</feature>
<keyword evidence="2" id="KW-1133">Transmembrane helix</keyword>